<dbReference type="InterPro" id="IPR014284">
    <property type="entry name" value="RNA_pol_sigma-70_dom"/>
</dbReference>
<sequence>MVLTASDTAALQQLARDELPGLYALARRLAGRNDAEDVVQEALLRACQAFGSLRDHQAGARWLRVILANVWRDRVRKDLRAPRELPVDDVERFSLYRTLVEEDPFPYSDSLHLDFLSAFTDDDVDTVLDRLPPRYRAPLVLRYVEGFATAQIARMLELPLGTVLSQLHRGRRLFEREMWNYAAECGLLPDQGGARAGEREGGGPRWSA</sequence>
<dbReference type="InterPro" id="IPR039425">
    <property type="entry name" value="RNA_pol_sigma-70-like"/>
</dbReference>
<evidence type="ECO:0000256" key="3">
    <source>
        <dbReference type="ARBA" id="ARBA00023082"/>
    </source>
</evidence>
<name>A0A4R5AP01_9ACTN</name>
<dbReference type="GO" id="GO:0006352">
    <property type="term" value="P:DNA-templated transcription initiation"/>
    <property type="evidence" value="ECO:0007669"/>
    <property type="project" value="InterPro"/>
</dbReference>
<dbReference type="OrthoDB" id="5518337at2"/>
<dbReference type="Gene3D" id="1.10.1740.10">
    <property type="match status" value="1"/>
</dbReference>
<comment type="caution">
    <text evidence="8">The sequence shown here is derived from an EMBL/GenBank/DDBJ whole genome shotgun (WGS) entry which is preliminary data.</text>
</comment>
<evidence type="ECO:0000313" key="9">
    <source>
        <dbReference type="Proteomes" id="UP000295217"/>
    </source>
</evidence>
<dbReference type="CDD" id="cd06171">
    <property type="entry name" value="Sigma70_r4"/>
    <property type="match status" value="1"/>
</dbReference>
<dbReference type="Pfam" id="PF08281">
    <property type="entry name" value="Sigma70_r4_2"/>
    <property type="match status" value="1"/>
</dbReference>
<accession>A0A4R5AP01</accession>
<dbReference type="RefSeq" id="WP_132101861.1">
    <property type="nucleotide sequence ID" value="NZ_SMLB01000004.1"/>
</dbReference>
<keyword evidence="2" id="KW-0805">Transcription regulation</keyword>
<keyword evidence="3" id="KW-0731">Sigma factor</keyword>
<dbReference type="Pfam" id="PF04542">
    <property type="entry name" value="Sigma70_r2"/>
    <property type="match status" value="1"/>
</dbReference>
<dbReference type="InterPro" id="IPR007627">
    <property type="entry name" value="RNA_pol_sigma70_r2"/>
</dbReference>
<gene>
    <name evidence="8" type="ORF">E1262_04735</name>
</gene>
<evidence type="ECO:0000256" key="1">
    <source>
        <dbReference type="ARBA" id="ARBA00010641"/>
    </source>
</evidence>
<evidence type="ECO:0000313" key="8">
    <source>
        <dbReference type="EMBL" id="TDD72022.1"/>
    </source>
</evidence>
<dbReference type="NCBIfam" id="TIGR02937">
    <property type="entry name" value="sigma70-ECF"/>
    <property type="match status" value="1"/>
</dbReference>
<dbReference type="Gene3D" id="1.10.10.10">
    <property type="entry name" value="Winged helix-like DNA-binding domain superfamily/Winged helix DNA-binding domain"/>
    <property type="match status" value="1"/>
</dbReference>
<dbReference type="InterPro" id="IPR013325">
    <property type="entry name" value="RNA_pol_sigma_r2"/>
</dbReference>
<organism evidence="8 9">
    <name type="scientific">Jiangella aurantiaca</name>
    <dbReference type="NCBI Taxonomy" id="2530373"/>
    <lineage>
        <taxon>Bacteria</taxon>
        <taxon>Bacillati</taxon>
        <taxon>Actinomycetota</taxon>
        <taxon>Actinomycetes</taxon>
        <taxon>Jiangellales</taxon>
        <taxon>Jiangellaceae</taxon>
        <taxon>Jiangella</taxon>
    </lineage>
</organism>
<dbReference type="GO" id="GO:0016987">
    <property type="term" value="F:sigma factor activity"/>
    <property type="evidence" value="ECO:0007669"/>
    <property type="project" value="UniProtKB-KW"/>
</dbReference>
<evidence type="ECO:0000259" key="7">
    <source>
        <dbReference type="Pfam" id="PF08281"/>
    </source>
</evidence>
<protein>
    <submittedName>
        <fullName evidence="8">Sigma-70 family RNA polymerase sigma factor</fullName>
    </submittedName>
</protein>
<dbReference type="EMBL" id="SMLB01000004">
    <property type="protein sequence ID" value="TDD72022.1"/>
    <property type="molecule type" value="Genomic_DNA"/>
</dbReference>
<reference evidence="8 9" key="1">
    <citation type="submission" date="2019-02" db="EMBL/GenBank/DDBJ databases">
        <title>Draft genome sequences of novel Actinobacteria.</title>
        <authorList>
            <person name="Sahin N."/>
            <person name="Ay H."/>
            <person name="Saygin H."/>
        </authorList>
    </citation>
    <scope>NUCLEOTIDE SEQUENCE [LARGE SCALE GENOMIC DNA]</scope>
    <source>
        <strain evidence="8 9">8K307</strain>
    </source>
</reference>
<evidence type="ECO:0000259" key="6">
    <source>
        <dbReference type="Pfam" id="PF04542"/>
    </source>
</evidence>
<dbReference type="InterPro" id="IPR013249">
    <property type="entry name" value="RNA_pol_sigma70_r4_t2"/>
</dbReference>
<evidence type="ECO:0000256" key="4">
    <source>
        <dbReference type="ARBA" id="ARBA00023125"/>
    </source>
</evidence>
<feature type="domain" description="RNA polymerase sigma-70 region 2" evidence="6">
    <location>
        <begin position="15"/>
        <end position="78"/>
    </location>
</feature>
<dbReference type="InterPro" id="IPR013324">
    <property type="entry name" value="RNA_pol_sigma_r3/r4-like"/>
</dbReference>
<proteinExistence type="inferred from homology"/>
<evidence type="ECO:0000256" key="2">
    <source>
        <dbReference type="ARBA" id="ARBA00023015"/>
    </source>
</evidence>
<keyword evidence="9" id="KW-1185">Reference proteome</keyword>
<dbReference type="PANTHER" id="PTHR43133">
    <property type="entry name" value="RNA POLYMERASE ECF-TYPE SIGMA FACTO"/>
    <property type="match status" value="1"/>
</dbReference>
<dbReference type="InterPro" id="IPR036388">
    <property type="entry name" value="WH-like_DNA-bd_sf"/>
</dbReference>
<dbReference type="GO" id="GO:0003677">
    <property type="term" value="F:DNA binding"/>
    <property type="evidence" value="ECO:0007669"/>
    <property type="project" value="UniProtKB-KW"/>
</dbReference>
<dbReference type="PANTHER" id="PTHR43133:SF8">
    <property type="entry name" value="RNA POLYMERASE SIGMA FACTOR HI_1459-RELATED"/>
    <property type="match status" value="1"/>
</dbReference>
<keyword evidence="4" id="KW-0238">DNA-binding</keyword>
<dbReference type="SUPFAM" id="SSF88659">
    <property type="entry name" value="Sigma3 and sigma4 domains of RNA polymerase sigma factors"/>
    <property type="match status" value="1"/>
</dbReference>
<dbReference type="AlphaFoldDB" id="A0A4R5AP01"/>
<keyword evidence="5" id="KW-0804">Transcription</keyword>
<comment type="similarity">
    <text evidence="1">Belongs to the sigma-70 factor family. ECF subfamily.</text>
</comment>
<evidence type="ECO:0000256" key="5">
    <source>
        <dbReference type="ARBA" id="ARBA00023163"/>
    </source>
</evidence>
<feature type="domain" description="RNA polymerase sigma factor 70 region 4 type 2" evidence="7">
    <location>
        <begin position="123"/>
        <end position="172"/>
    </location>
</feature>
<dbReference type="SUPFAM" id="SSF88946">
    <property type="entry name" value="Sigma2 domain of RNA polymerase sigma factors"/>
    <property type="match status" value="1"/>
</dbReference>
<dbReference type="Proteomes" id="UP000295217">
    <property type="component" value="Unassembled WGS sequence"/>
</dbReference>